<reference evidence="3 4" key="2">
    <citation type="submission" date="2017-02" db="EMBL/GenBank/DDBJ databases">
        <title>A genome survey and senescence transcriptome analysis in Lentinula edodes.</title>
        <authorList>
            <person name="Sakamoto Y."/>
            <person name="Nakade K."/>
            <person name="Sato S."/>
            <person name="Yoshida Y."/>
            <person name="Miyazaki K."/>
            <person name="Natsume S."/>
            <person name="Konno N."/>
        </authorList>
    </citation>
    <scope>NUCLEOTIDE SEQUENCE [LARGE SCALE GENOMIC DNA]</scope>
    <source>
        <strain evidence="3 4">NBRC 111202</strain>
    </source>
</reference>
<feature type="region of interest" description="Disordered" evidence="2">
    <location>
        <begin position="374"/>
        <end position="395"/>
    </location>
</feature>
<dbReference type="Proteomes" id="UP000188533">
    <property type="component" value="Unassembled WGS sequence"/>
</dbReference>
<proteinExistence type="predicted"/>
<evidence type="ECO:0000313" key="4">
    <source>
        <dbReference type="Proteomes" id="UP000188533"/>
    </source>
</evidence>
<dbReference type="AlphaFoldDB" id="A0A1Q3E5D8"/>
<keyword evidence="1" id="KW-0175">Coiled coil</keyword>
<protein>
    <submittedName>
        <fullName evidence="3">Uncharacterized protein</fullName>
    </submittedName>
</protein>
<feature type="coiled-coil region" evidence="1">
    <location>
        <begin position="219"/>
        <end position="246"/>
    </location>
</feature>
<dbReference type="EMBL" id="BDGU01000096">
    <property type="protein sequence ID" value="GAW02453.1"/>
    <property type="molecule type" value="Genomic_DNA"/>
</dbReference>
<accession>A0A1Q3E5D8</accession>
<evidence type="ECO:0000256" key="1">
    <source>
        <dbReference type="SAM" id="Coils"/>
    </source>
</evidence>
<evidence type="ECO:0000256" key="2">
    <source>
        <dbReference type="SAM" id="MobiDB-lite"/>
    </source>
</evidence>
<reference evidence="3 4" key="1">
    <citation type="submission" date="2016-08" db="EMBL/GenBank/DDBJ databases">
        <authorList>
            <consortium name="Lentinula edodes genome sequencing consortium"/>
            <person name="Sakamoto Y."/>
            <person name="Nakade K."/>
            <person name="Sato S."/>
            <person name="Yoshida Y."/>
            <person name="Miyazaki K."/>
            <person name="Natsume S."/>
            <person name="Konno N."/>
        </authorList>
    </citation>
    <scope>NUCLEOTIDE SEQUENCE [LARGE SCALE GENOMIC DNA]</scope>
    <source>
        <strain evidence="3 4">NBRC 111202</strain>
    </source>
</reference>
<organism evidence="3 4">
    <name type="scientific">Lentinula edodes</name>
    <name type="common">Shiitake mushroom</name>
    <name type="synonym">Lentinus edodes</name>
    <dbReference type="NCBI Taxonomy" id="5353"/>
    <lineage>
        <taxon>Eukaryota</taxon>
        <taxon>Fungi</taxon>
        <taxon>Dikarya</taxon>
        <taxon>Basidiomycota</taxon>
        <taxon>Agaricomycotina</taxon>
        <taxon>Agaricomycetes</taxon>
        <taxon>Agaricomycetidae</taxon>
        <taxon>Agaricales</taxon>
        <taxon>Marasmiineae</taxon>
        <taxon>Omphalotaceae</taxon>
        <taxon>Lentinula</taxon>
    </lineage>
</organism>
<comment type="caution">
    <text evidence="3">The sequence shown here is derived from an EMBL/GenBank/DDBJ whole genome shotgun (WGS) entry which is preliminary data.</text>
</comment>
<keyword evidence="4" id="KW-1185">Reference proteome</keyword>
<gene>
    <name evidence="3" type="ORF">LENED_004111</name>
</gene>
<name>A0A1Q3E5D8_LENED</name>
<evidence type="ECO:0000313" key="3">
    <source>
        <dbReference type="EMBL" id="GAW02453.1"/>
    </source>
</evidence>
<sequence>MWVCEVHPMGKIVKIIDGVYSLVEYYFNSFVSDVLKLKIENTGSTHDSYPENQIMLLFSFARVLSMLFLSSILSVVTAIPMTLEAHTGQLERRKSGFRPNCQPLSIQRSYRNKKRVGPGSLKVDEVWKLRVGSKYIFDTYLSYKDGGVKLVPRLIENSKPFFFDRRIKGYLEAHVNFTDENSVATTLKEMSDSIGDVETNLEALDSAVRFLLAKGLVWKKDANGNKEQLKDKLEKWSALYSEMKLLGPAGDSVDRLEINVMRTENAWVMFFGESLALEAKMNSYKRIVEAAKVDNPELLEGALFPLNVVANFKDRTTTLKIWSLQADTELNFLGQVLELLAREKALLNSQGKPYTTAAQIHKDFIASVNKYEQRQKERAKVKGPKRAEGRQSKGS</sequence>